<dbReference type="InterPro" id="IPR013783">
    <property type="entry name" value="Ig-like_fold"/>
</dbReference>
<reference evidence="1 2" key="1">
    <citation type="journal article" date="2017" name="ISME J.">
        <title>Potential for microbial H2 and metal transformations associated with novel bacteria and archaea in deep terrestrial subsurface sediments.</title>
        <authorList>
            <person name="Hernsdorf A.W."/>
            <person name="Amano Y."/>
            <person name="Miyakawa K."/>
            <person name="Ise K."/>
            <person name="Suzuki Y."/>
            <person name="Anantharaman K."/>
            <person name="Probst A."/>
            <person name="Burstein D."/>
            <person name="Thomas B.C."/>
            <person name="Banfield J.F."/>
        </authorList>
    </citation>
    <scope>NUCLEOTIDE SEQUENCE [LARGE SCALE GENOMIC DNA]</scope>
    <source>
        <strain evidence="1">HGW-Falkowbacteria-2</strain>
    </source>
</reference>
<dbReference type="InterPro" id="IPR036116">
    <property type="entry name" value="FN3_sf"/>
</dbReference>
<dbReference type="SUPFAM" id="SSF49265">
    <property type="entry name" value="Fibronectin type III"/>
    <property type="match status" value="1"/>
</dbReference>
<dbReference type="Gene3D" id="2.60.40.10">
    <property type="entry name" value="Immunoglobulins"/>
    <property type="match status" value="2"/>
</dbReference>
<sequence length="606" mass="65365">KSATALADIPDASKLYCSVPGTVSASNNGNRTTAVFTPKKLLAAGSNYYLVVKGDQVLDSNSGVMSSWQLGMNGKGYLDLSSNAYVEGSNITFNNLSFSNSYIASFATLPSQGSNAGVCMVDYTETDPASYLFQDDANDLNENDTDPQSNNFDTKSDRDKVFSVRAFSANGQILYPTQGYFWDWQWNVVKPSIASIRSINGLEANRAFVEMVAGVTDDSTMLRSTINMDRFTAPQCNPSSSCVCAEPACINNCCNAYDDGDGLVGETPLYIFLCKNPWPPVNPTTQTWSPWVDTCAGAIGNCQSYNYKFYYCRDAGQEGFSDDLPAMINPAVIRGTGSALICSEGRTACTDLGSTCGPDNNFDGVGDGFCIWDVLKESYFFKESTPQSGAVTGAIDEQDGETVRVEWNSSSNLIYNANPAQMGKFRLYYAPASSGNMAFIDVKPTDPYAPGQGTVCTPTTPTSGQKYTCRYRIGGLQTGQSYRFKVSAISAAQVESVLSDEKGATVTDQIAPATPQGLTGTIQSGQRIRFTWHGLQSDALFHRLYHGIASGQYGESFDSENGANFIEISSVGFPSGNHYFSLSALDASHNESNKSTEIVINLTSQQ</sequence>
<dbReference type="Proteomes" id="UP000233325">
    <property type="component" value="Unassembled WGS sequence"/>
</dbReference>
<proteinExistence type="predicted"/>
<gene>
    <name evidence="1" type="ORF">CVU83_02375</name>
</gene>
<dbReference type="EMBL" id="PHAH01000028">
    <property type="protein sequence ID" value="PKM87959.1"/>
    <property type="molecule type" value="Genomic_DNA"/>
</dbReference>
<organism evidence="1 2">
    <name type="scientific">Candidatus Falkowbacteria bacterium HGW-Falkowbacteria-2</name>
    <dbReference type="NCBI Taxonomy" id="2013769"/>
    <lineage>
        <taxon>Bacteria</taxon>
        <taxon>Candidatus Falkowiibacteriota</taxon>
    </lineage>
</organism>
<feature type="non-terminal residue" evidence="1">
    <location>
        <position position="1"/>
    </location>
</feature>
<protein>
    <submittedName>
        <fullName evidence="1">Uncharacterized protein</fullName>
    </submittedName>
</protein>
<evidence type="ECO:0000313" key="2">
    <source>
        <dbReference type="Proteomes" id="UP000233325"/>
    </source>
</evidence>
<name>A0A2N2DZR3_9BACT</name>
<evidence type="ECO:0000313" key="1">
    <source>
        <dbReference type="EMBL" id="PKM87959.1"/>
    </source>
</evidence>
<dbReference type="AlphaFoldDB" id="A0A2N2DZR3"/>
<comment type="caution">
    <text evidence="1">The sequence shown here is derived from an EMBL/GenBank/DDBJ whole genome shotgun (WGS) entry which is preliminary data.</text>
</comment>
<accession>A0A2N2DZR3</accession>